<reference evidence="1" key="1">
    <citation type="journal article" date="2014" name="Front. Microbiol.">
        <title>High frequency of phylogenetically diverse reductive dehalogenase-homologous genes in deep subseafloor sedimentary metagenomes.</title>
        <authorList>
            <person name="Kawai M."/>
            <person name="Futagami T."/>
            <person name="Toyoda A."/>
            <person name="Takaki Y."/>
            <person name="Nishi S."/>
            <person name="Hori S."/>
            <person name="Arai W."/>
            <person name="Tsubouchi T."/>
            <person name="Morono Y."/>
            <person name="Uchiyama I."/>
            <person name="Ito T."/>
            <person name="Fujiyama A."/>
            <person name="Inagaki F."/>
            <person name="Takami H."/>
        </authorList>
    </citation>
    <scope>NUCLEOTIDE SEQUENCE</scope>
    <source>
        <strain evidence="1">Expedition CK06-06</strain>
    </source>
</reference>
<proteinExistence type="predicted"/>
<dbReference type="AlphaFoldDB" id="X1QAV8"/>
<feature type="non-terminal residue" evidence="1">
    <location>
        <position position="1"/>
    </location>
</feature>
<accession>X1QAV8</accession>
<protein>
    <submittedName>
        <fullName evidence="1">Uncharacterized protein</fullName>
    </submittedName>
</protein>
<dbReference type="EMBL" id="BARV01043685">
    <property type="protein sequence ID" value="GAI65368.1"/>
    <property type="molecule type" value="Genomic_DNA"/>
</dbReference>
<evidence type="ECO:0000313" key="1">
    <source>
        <dbReference type="EMBL" id="GAI65368.1"/>
    </source>
</evidence>
<feature type="non-terminal residue" evidence="1">
    <location>
        <position position="105"/>
    </location>
</feature>
<comment type="caution">
    <text evidence="1">The sequence shown here is derived from an EMBL/GenBank/DDBJ whole genome shotgun (WGS) entry which is preliminary data.</text>
</comment>
<sequence>NSTGVIYKDGKRFIHNFQHPTGDTAPPKGGNTFVGVNAGNFTMGSTVTPTATYSASYNTAVGYGNLQANTTGYSNTAIGYRVLYNNTSGSLNVGLGTYVLNSNTT</sequence>
<name>X1QAV8_9ZZZZ</name>
<organism evidence="1">
    <name type="scientific">marine sediment metagenome</name>
    <dbReference type="NCBI Taxonomy" id="412755"/>
    <lineage>
        <taxon>unclassified sequences</taxon>
        <taxon>metagenomes</taxon>
        <taxon>ecological metagenomes</taxon>
    </lineage>
</organism>
<gene>
    <name evidence="1" type="ORF">S06H3_65076</name>
</gene>